<dbReference type="Pfam" id="PF00488">
    <property type="entry name" value="MutS_V"/>
    <property type="match status" value="1"/>
</dbReference>
<dbReference type="RefSeq" id="WP_134167357.1">
    <property type="nucleotide sequence ID" value="NZ_SODD01000001.1"/>
</dbReference>
<dbReference type="AlphaFoldDB" id="A0A4R8A7B6"/>
<dbReference type="SMART" id="SM00534">
    <property type="entry name" value="MUTSac"/>
    <property type="match status" value="1"/>
</dbReference>
<dbReference type="GO" id="GO:0005524">
    <property type="term" value="F:ATP binding"/>
    <property type="evidence" value="ECO:0007669"/>
    <property type="project" value="UniProtKB-UniRule"/>
</dbReference>
<dbReference type="InterPro" id="IPR002625">
    <property type="entry name" value="Smr_dom"/>
</dbReference>
<dbReference type="GO" id="GO:0043023">
    <property type="term" value="F:ribosomal large subunit binding"/>
    <property type="evidence" value="ECO:0007669"/>
    <property type="project" value="UniProtKB-UniRule"/>
</dbReference>
<evidence type="ECO:0000256" key="7">
    <source>
        <dbReference type="HAMAP-Rule" id="MF_00092"/>
    </source>
</evidence>
<comment type="caution">
    <text evidence="10">The sequence shown here is derived from an EMBL/GenBank/DDBJ whole genome shotgun (WGS) entry which is preliminary data.</text>
</comment>
<keyword evidence="8" id="KW-0175">Coiled coil</keyword>
<accession>A0A4R8A7B6</accession>
<dbReference type="SMART" id="SM00463">
    <property type="entry name" value="SMR"/>
    <property type="match status" value="1"/>
</dbReference>
<keyword evidence="4 7" id="KW-0067">ATP-binding</keyword>
<feature type="coiled-coil region" evidence="8">
    <location>
        <begin position="509"/>
        <end position="593"/>
    </location>
</feature>
<dbReference type="PROSITE" id="PS50828">
    <property type="entry name" value="SMR"/>
    <property type="match status" value="1"/>
</dbReference>
<comment type="similarity">
    <text evidence="7">Belongs to the DNA mismatch repair MutS family. MutS2 subfamily.</text>
</comment>
<dbReference type="GO" id="GO:0006298">
    <property type="term" value="P:mismatch repair"/>
    <property type="evidence" value="ECO:0007669"/>
    <property type="project" value="InterPro"/>
</dbReference>
<dbReference type="InterPro" id="IPR046893">
    <property type="entry name" value="MSSS"/>
</dbReference>
<dbReference type="InterPro" id="IPR036063">
    <property type="entry name" value="Smr_dom_sf"/>
</dbReference>
<dbReference type="NCBIfam" id="TIGR01069">
    <property type="entry name" value="mutS2"/>
    <property type="match status" value="1"/>
</dbReference>
<dbReference type="InterPro" id="IPR045076">
    <property type="entry name" value="MutS"/>
</dbReference>
<dbReference type="GO" id="GO:0016887">
    <property type="term" value="F:ATP hydrolysis activity"/>
    <property type="evidence" value="ECO:0007669"/>
    <property type="project" value="InterPro"/>
</dbReference>
<dbReference type="GO" id="GO:0019843">
    <property type="term" value="F:rRNA binding"/>
    <property type="evidence" value="ECO:0007669"/>
    <property type="project" value="UniProtKB-UniRule"/>
</dbReference>
<sequence length="768" mass="86473">MKDYKGLDFEEVKELIAKYASFSLSKQYIQNKQPNFSYLQASRELVRGKESLKLYERYQAPVFAGVKDLYDVFKSVGKGKLLSGADLFDVAMFFASYKNMQAYKRNIEIDVPLVMDYFDALSDFTKLGEEIERKIDPSGDVKDHASEELSRIRKGLKQTESDIAKKTGELLQRYSGSLMDQITATRNNRTTLLVKAGDKNKIKGFVHDESASGQAVYIEPEELLILNNKLQSLRANEKNEMERIMRELCKMVEPYSDEMQANLETLTLLDVLFAQAHYAFSTNGCYADLQKDGTTLFMRDARHPLIDEKKVVANTYRIEKPHSILLISGSNTGGKTVTLKTIGLFTIMSMSGLPVLCDEAIIPLFDNVFVDVGDFQSILESLSTFSAHLSRLASIFDAATSHSLVLLDELGSGTDPNEGECLAIAILEYLKEHKVMSIATTHYSGVKKYAKTQPEILLSSVGFNLDTMEPTYKYMEGFSGNSNALEIAKRYHIKPEILQTAQTLREQSFSNQEILLEQLEKDKLELLEAQSKFKNDEARLLLMHEELDKAKHKQLEEKETLLRKARLEANEILEDARIQAKEVMQELRSLKDVKEHEMIAVASKLKSETVEDVQDDKVYEVKLHDYVKVKGLQYEGEIISLKGNKATILTNGMRMNVKTKDLVPAFKPKVKAKASVKTTMQSNSRMAMECNVIGMRVAEALPIVEKYIDNAVVQKMYSVRIVHGAGTGALRKAIHEYLKKSKYVDSYRLGGEGEGGLGATVVTLKGKK</sequence>
<dbReference type="PROSITE" id="PS00486">
    <property type="entry name" value="DNA_MISMATCH_REPAIR_2"/>
    <property type="match status" value="1"/>
</dbReference>
<dbReference type="Gene3D" id="3.40.50.300">
    <property type="entry name" value="P-loop containing nucleotide triphosphate hydrolases"/>
    <property type="match status" value="1"/>
</dbReference>
<evidence type="ECO:0000259" key="9">
    <source>
        <dbReference type="PROSITE" id="PS50828"/>
    </source>
</evidence>
<dbReference type="InterPro" id="IPR027417">
    <property type="entry name" value="P-loop_NTPase"/>
</dbReference>
<keyword evidence="7" id="KW-0255">Endonuclease</keyword>
<gene>
    <name evidence="7" type="primary">mutS2</name>
    <name evidence="7" type="synonym">rqcU</name>
    <name evidence="10" type="ORF">EDD63_10194</name>
</gene>
<dbReference type="EMBL" id="SODD01000001">
    <property type="protein sequence ID" value="TDW26379.1"/>
    <property type="molecule type" value="Genomic_DNA"/>
</dbReference>
<comment type="subunit">
    <text evidence="7">Homodimer. Binds to stalled ribosomes, contacting rRNA.</text>
</comment>
<dbReference type="GO" id="GO:0140664">
    <property type="term" value="F:ATP-dependent DNA damage sensor activity"/>
    <property type="evidence" value="ECO:0007669"/>
    <property type="project" value="InterPro"/>
</dbReference>
<dbReference type="InterPro" id="IPR036187">
    <property type="entry name" value="DNA_mismatch_repair_MutS_sf"/>
</dbReference>
<dbReference type="Gene3D" id="3.30.1370.110">
    <property type="match status" value="1"/>
</dbReference>
<evidence type="ECO:0000256" key="2">
    <source>
        <dbReference type="ARBA" id="ARBA00022741"/>
    </source>
</evidence>
<evidence type="ECO:0000256" key="1">
    <source>
        <dbReference type="ARBA" id="ARBA00022730"/>
    </source>
</evidence>
<dbReference type="EC" id="3.1.-.-" evidence="7"/>
<evidence type="ECO:0000256" key="4">
    <source>
        <dbReference type="ARBA" id="ARBA00022840"/>
    </source>
</evidence>
<dbReference type="EC" id="3.6.4.-" evidence="7"/>
<dbReference type="FunFam" id="3.40.50.300:FF:000830">
    <property type="entry name" value="Endonuclease MutS2"/>
    <property type="match status" value="1"/>
</dbReference>
<dbReference type="InterPro" id="IPR000432">
    <property type="entry name" value="DNA_mismatch_repair_MutS_C"/>
</dbReference>
<dbReference type="GO" id="GO:0072344">
    <property type="term" value="P:rescue of stalled ribosome"/>
    <property type="evidence" value="ECO:0007669"/>
    <property type="project" value="UniProtKB-UniRule"/>
</dbReference>
<comment type="function">
    <text evidence="7">Acts as a ribosome collision sensor, splitting the ribosome into its 2 subunits. Detects stalled/collided 70S ribosomes which it binds and splits by an ATP-hydrolysis driven conformational change. Acts upstream of the ribosome quality control system (RQC), a ribosome-associated complex that mediates the extraction of incompletely synthesized nascent chains from stalled ribosomes and their subsequent degradation. Probably generates substrates for RQC.</text>
</comment>
<dbReference type="PANTHER" id="PTHR48466">
    <property type="entry name" value="OS10G0509000 PROTEIN-RELATED"/>
    <property type="match status" value="1"/>
</dbReference>
<evidence type="ECO:0000256" key="8">
    <source>
        <dbReference type="SAM" id="Coils"/>
    </source>
</evidence>
<keyword evidence="3 7" id="KW-0378">Hydrolase</keyword>
<dbReference type="Pfam" id="PF20297">
    <property type="entry name" value="MSSS"/>
    <property type="match status" value="1"/>
</dbReference>
<evidence type="ECO:0000256" key="5">
    <source>
        <dbReference type="ARBA" id="ARBA00022884"/>
    </source>
</evidence>
<evidence type="ECO:0000313" key="11">
    <source>
        <dbReference type="Proteomes" id="UP000294743"/>
    </source>
</evidence>
<dbReference type="GO" id="GO:0004519">
    <property type="term" value="F:endonuclease activity"/>
    <property type="evidence" value="ECO:0007669"/>
    <property type="project" value="UniProtKB-UniRule"/>
</dbReference>
<dbReference type="GO" id="GO:0045910">
    <property type="term" value="P:negative regulation of DNA recombination"/>
    <property type="evidence" value="ECO:0007669"/>
    <property type="project" value="InterPro"/>
</dbReference>
<dbReference type="InterPro" id="IPR007696">
    <property type="entry name" value="DNA_mismatch_repair_MutS_core"/>
</dbReference>
<keyword evidence="7" id="KW-0540">Nuclease</keyword>
<protein>
    <recommendedName>
        <fullName evidence="7">Endonuclease MutS2</fullName>
        <ecNumber evidence="7">3.1.-.-</ecNumber>
    </recommendedName>
    <alternativeName>
        <fullName evidence="7">Ribosome-associated protein quality control-upstream factor</fullName>
        <shortName evidence="7">RQC-upstream factor</shortName>
        <shortName evidence="7">RqcU</shortName>
        <ecNumber evidence="7">3.6.4.-</ecNumber>
    </alternativeName>
</protein>
<dbReference type="Gene3D" id="1.10.1420.10">
    <property type="match status" value="2"/>
</dbReference>
<dbReference type="SUPFAM" id="SSF52540">
    <property type="entry name" value="P-loop containing nucleoside triphosphate hydrolases"/>
    <property type="match status" value="1"/>
</dbReference>
<dbReference type="Proteomes" id="UP000294743">
    <property type="component" value="Unassembled WGS sequence"/>
</dbReference>
<dbReference type="PANTHER" id="PTHR48466:SF2">
    <property type="entry name" value="OS10G0509000 PROTEIN"/>
    <property type="match status" value="1"/>
</dbReference>
<feature type="domain" description="Smr" evidence="9">
    <location>
        <begin position="694"/>
        <end position="765"/>
    </location>
</feature>
<name>A0A4R8A7B6_9FIRM</name>
<keyword evidence="5 7" id="KW-0694">RNA-binding</keyword>
<feature type="binding site" evidence="7">
    <location>
        <begin position="329"/>
        <end position="336"/>
    </location>
    <ligand>
        <name>ATP</name>
        <dbReference type="ChEBI" id="CHEBI:30616"/>
    </ligand>
</feature>
<organism evidence="10 11">
    <name type="scientific">Breznakia blatticola</name>
    <dbReference type="NCBI Taxonomy" id="1754012"/>
    <lineage>
        <taxon>Bacteria</taxon>
        <taxon>Bacillati</taxon>
        <taxon>Bacillota</taxon>
        <taxon>Erysipelotrichia</taxon>
        <taxon>Erysipelotrichales</taxon>
        <taxon>Erysipelotrichaceae</taxon>
        <taxon>Breznakia</taxon>
    </lineage>
</organism>
<dbReference type="PIRSF" id="PIRSF005814">
    <property type="entry name" value="MutS_YshD"/>
    <property type="match status" value="1"/>
</dbReference>
<evidence type="ECO:0000256" key="3">
    <source>
        <dbReference type="ARBA" id="ARBA00022801"/>
    </source>
</evidence>
<keyword evidence="11" id="KW-1185">Reference proteome</keyword>
<keyword evidence="6 7" id="KW-0238">DNA-binding</keyword>
<evidence type="ECO:0000256" key="6">
    <source>
        <dbReference type="ARBA" id="ARBA00023125"/>
    </source>
</evidence>
<reference evidence="10 11" key="1">
    <citation type="submission" date="2019-03" db="EMBL/GenBank/DDBJ databases">
        <title>Genomic Encyclopedia of Type Strains, Phase IV (KMG-IV): sequencing the most valuable type-strain genomes for metagenomic binning, comparative biology and taxonomic classification.</title>
        <authorList>
            <person name="Goeker M."/>
        </authorList>
    </citation>
    <scope>NUCLEOTIDE SEQUENCE [LARGE SCALE GENOMIC DNA]</scope>
    <source>
        <strain evidence="10 11">DSM 28867</strain>
    </source>
</reference>
<dbReference type="GO" id="GO:0030983">
    <property type="term" value="F:mismatched DNA binding"/>
    <property type="evidence" value="ECO:0007669"/>
    <property type="project" value="InterPro"/>
</dbReference>
<comment type="function">
    <text evidence="7">Endonuclease that is involved in the suppression of homologous recombination and thus may have a key role in the control of bacterial genetic diversity.</text>
</comment>
<keyword evidence="2 7" id="KW-0547">Nucleotide-binding</keyword>
<dbReference type="Pfam" id="PF01713">
    <property type="entry name" value="Smr"/>
    <property type="match status" value="1"/>
</dbReference>
<proteinExistence type="inferred from homology"/>
<evidence type="ECO:0000313" key="10">
    <source>
        <dbReference type="EMBL" id="TDW26379.1"/>
    </source>
</evidence>
<dbReference type="OrthoDB" id="9808166at2"/>
<dbReference type="InterPro" id="IPR005747">
    <property type="entry name" value="MutS2"/>
</dbReference>
<dbReference type="SUPFAM" id="SSF160443">
    <property type="entry name" value="SMR domain-like"/>
    <property type="match status" value="1"/>
</dbReference>
<dbReference type="SUPFAM" id="SSF48334">
    <property type="entry name" value="DNA repair protein MutS, domain III"/>
    <property type="match status" value="1"/>
</dbReference>
<keyword evidence="1 7" id="KW-0699">rRNA-binding</keyword>
<dbReference type="SMART" id="SM00533">
    <property type="entry name" value="MUTSd"/>
    <property type="match status" value="1"/>
</dbReference>
<dbReference type="HAMAP" id="MF_00092">
    <property type="entry name" value="MutS2"/>
    <property type="match status" value="1"/>
</dbReference>